<evidence type="ECO:0000313" key="1">
    <source>
        <dbReference type="Proteomes" id="UP000887540"/>
    </source>
</evidence>
<dbReference type="Proteomes" id="UP000887540">
    <property type="component" value="Unplaced"/>
</dbReference>
<protein>
    <submittedName>
        <fullName evidence="2">Class I SAM-dependent methyltransferase</fullName>
    </submittedName>
</protein>
<evidence type="ECO:0000313" key="2">
    <source>
        <dbReference type="WBParaSite" id="ACRNAN_scaffold1267.g11840.t1"/>
    </source>
</evidence>
<sequence>MRMTSVEAIDIIKCYDLHPDIIFLDAVHTGSAVSFELNNLFPLLVSDGFIYGDDFAYPDFSEIMDYLYSFMAKARLTAIT</sequence>
<reference evidence="2" key="1">
    <citation type="submission" date="2022-11" db="UniProtKB">
        <authorList>
            <consortium name="WormBaseParasite"/>
        </authorList>
    </citation>
    <scope>IDENTIFICATION</scope>
</reference>
<organism evidence="1 2">
    <name type="scientific">Acrobeloides nanus</name>
    <dbReference type="NCBI Taxonomy" id="290746"/>
    <lineage>
        <taxon>Eukaryota</taxon>
        <taxon>Metazoa</taxon>
        <taxon>Ecdysozoa</taxon>
        <taxon>Nematoda</taxon>
        <taxon>Chromadorea</taxon>
        <taxon>Rhabditida</taxon>
        <taxon>Tylenchina</taxon>
        <taxon>Cephalobomorpha</taxon>
        <taxon>Cephaloboidea</taxon>
        <taxon>Cephalobidae</taxon>
        <taxon>Acrobeloides</taxon>
    </lineage>
</organism>
<name>A0A914CNX0_9BILA</name>
<keyword evidence="1" id="KW-1185">Reference proteome</keyword>
<accession>A0A914CNX0</accession>
<dbReference type="Gene3D" id="3.40.50.150">
    <property type="entry name" value="Vaccinia Virus protein VP39"/>
    <property type="match status" value="1"/>
</dbReference>
<dbReference type="WBParaSite" id="ACRNAN_scaffold1267.g11840.t1">
    <property type="protein sequence ID" value="ACRNAN_scaffold1267.g11840.t1"/>
    <property type="gene ID" value="ACRNAN_scaffold1267.g11840"/>
</dbReference>
<dbReference type="InterPro" id="IPR029063">
    <property type="entry name" value="SAM-dependent_MTases_sf"/>
</dbReference>
<dbReference type="SUPFAM" id="SSF53335">
    <property type="entry name" value="S-adenosyl-L-methionine-dependent methyltransferases"/>
    <property type="match status" value="1"/>
</dbReference>
<dbReference type="AlphaFoldDB" id="A0A914CNX0"/>
<proteinExistence type="predicted"/>